<dbReference type="EMBL" id="SNRY01001261">
    <property type="protein sequence ID" value="KAA6332285.1"/>
    <property type="molecule type" value="Genomic_DNA"/>
</dbReference>
<feature type="non-terminal residue" evidence="1">
    <location>
        <position position="1"/>
    </location>
</feature>
<dbReference type="AlphaFoldDB" id="A0A5J4RG11"/>
<organism evidence="1">
    <name type="scientific">termite gut metagenome</name>
    <dbReference type="NCBI Taxonomy" id="433724"/>
    <lineage>
        <taxon>unclassified sequences</taxon>
        <taxon>metagenomes</taxon>
        <taxon>organismal metagenomes</taxon>
    </lineage>
</organism>
<comment type="caution">
    <text evidence="1">The sequence shown here is derived from an EMBL/GenBank/DDBJ whole genome shotgun (WGS) entry which is preliminary data.</text>
</comment>
<proteinExistence type="predicted"/>
<reference evidence="1" key="1">
    <citation type="submission" date="2019-03" db="EMBL/GenBank/DDBJ databases">
        <title>Single cell metagenomics reveals metabolic interactions within the superorganism composed of flagellate Streblomastix strix and complex community of Bacteroidetes bacteria on its surface.</title>
        <authorList>
            <person name="Treitli S.C."/>
            <person name="Kolisko M."/>
            <person name="Husnik F."/>
            <person name="Keeling P."/>
            <person name="Hampl V."/>
        </authorList>
    </citation>
    <scope>NUCLEOTIDE SEQUENCE</scope>
    <source>
        <strain evidence="1">STM</strain>
    </source>
</reference>
<evidence type="ECO:0000313" key="1">
    <source>
        <dbReference type="EMBL" id="KAA6332285.1"/>
    </source>
</evidence>
<sequence>ANGGISALGLLYQWGRKDPFPGSSGVSSGVEPVIYNVGGIINGIAKEVVPSGPNLEISVTHPLTFYYSTEGNCDWYASGAGVRNNYLWNSAGDKKTP</sequence>
<name>A0A5J4RG11_9ZZZZ</name>
<gene>
    <name evidence="1" type="ORF">EZS27_019200</name>
</gene>
<protein>
    <submittedName>
        <fullName evidence="1">Uncharacterized protein</fullName>
    </submittedName>
</protein>
<accession>A0A5J4RG11</accession>